<protein>
    <recommendedName>
        <fullName evidence="4">Flagellar assembly factor FliW</fullName>
    </recommendedName>
</protein>
<dbReference type="NCBIfam" id="NF009793">
    <property type="entry name" value="PRK13285.1-1"/>
    <property type="match status" value="1"/>
</dbReference>
<keyword evidence="2 4" id="KW-1005">Bacterial flagellum biogenesis</keyword>
<keyword evidence="1 4" id="KW-0963">Cytoplasm</keyword>
<keyword evidence="4" id="KW-0143">Chaperone</keyword>
<accession>A0A212JIN6</accession>
<comment type="subcellular location">
    <subcellularLocation>
        <location evidence="4">Cytoplasm</location>
    </subcellularLocation>
</comment>
<sequence length="178" mass="19283">MARNKEIEIDTRLGRRCIDTDKVVHFPRGLAGFENERDFILLQIRPEAPLLILQSVNTPVVGLLVADPYSFFDKSYAPQVGDAERQLLHIESLEQAAVLVTVSIPAGAPEQAALNLTGPIVINYEARVGLQVPQCGEGLQQVNLHSLKPVEETQDAGTTPADGANPQECCCAKATPTE</sequence>
<keyword evidence="5" id="KW-0966">Cell projection</keyword>
<organism evidence="5">
    <name type="scientific">uncultured Desulfovibrio sp</name>
    <dbReference type="NCBI Taxonomy" id="167968"/>
    <lineage>
        <taxon>Bacteria</taxon>
        <taxon>Pseudomonadati</taxon>
        <taxon>Thermodesulfobacteriota</taxon>
        <taxon>Desulfovibrionia</taxon>
        <taxon>Desulfovibrionales</taxon>
        <taxon>Desulfovibrionaceae</taxon>
        <taxon>Desulfovibrio</taxon>
        <taxon>environmental samples</taxon>
    </lineage>
</organism>
<proteinExistence type="inferred from homology"/>
<dbReference type="InterPro" id="IPR024046">
    <property type="entry name" value="Flagellar_assmbl_FliW_dom_sf"/>
</dbReference>
<dbReference type="Pfam" id="PF02623">
    <property type="entry name" value="FliW"/>
    <property type="match status" value="1"/>
</dbReference>
<dbReference type="InterPro" id="IPR003775">
    <property type="entry name" value="Flagellar_assembly_factor_FliW"/>
</dbReference>
<dbReference type="GO" id="GO:0005737">
    <property type="term" value="C:cytoplasm"/>
    <property type="evidence" value="ECO:0007669"/>
    <property type="project" value="UniProtKB-SubCell"/>
</dbReference>
<dbReference type="PANTHER" id="PTHR39190">
    <property type="entry name" value="FLAGELLAR ASSEMBLY FACTOR FLIW"/>
    <property type="match status" value="1"/>
</dbReference>
<dbReference type="GO" id="GO:0044780">
    <property type="term" value="P:bacterial-type flagellum assembly"/>
    <property type="evidence" value="ECO:0007669"/>
    <property type="project" value="UniProtKB-UniRule"/>
</dbReference>
<dbReference type="Gene3D" id="2.30.290.10">
    <property type="entry name" value="BH3618-like"/>
    <property type="match status" value="1"/>
</dbReference>
<evidence type="ECO:0000256" key="1">
    <source>
        <dbReference type="ARBA" id="ARBA00022490"/>
    </source>
</evidence>
<dbReference type="HAMAP" id="MF_01185">
    <property type="entry name" value="FliW"/>
    <property type="match status" value="1"/>
</dbReference>
<comment type="similarity">
    <text evidence="4">Belongs to the FliW family.</text>
</comment>
<keyword evidence="5" id="KW-0282">Flagellum</keyword>
<evidence type="ECO:0000256" key="3">
    <source>
        <dbReference type="ARBA" id="ARBA00022845"/>
    </source>
</evidence>
<dbReference type="PANTHER" id="PTHR39190:SF1">
    <property type="entry name" value="FLAGELLAR ASSEMBLY FACTOR FLIW"/>
    <property type="match status" value="1"/>
</dbReference>
<evidence type="ECO:0000313" key="5">
    <source>
        <dbReference type="EMBL" id="SBV99319.1"/>
    </source>
</evidence>
<keyword evidence="3 4" id="KW-0810">Translation regulation</keyword>
<keyword evidence="5" id="KW-0969">Cilium</keyword>
<reference evidence="5" key="1">
    <citation type="submission" date="2016-04" db="EMBL/GenBank/DDBJ databases">
        <authorList>
            <person name="Evans L.H."/>
            <person name="Alamgir A."/>
            <person name="Owens N."/>
            <person name="Weber N.D."/>
            <person name="Virtaneva K."/>
            <person name="Barbian K."/>
            <person name="Babar A."/>
            <person name="Rosenke K."/>
        </authorList>
    </citation>
    <scope>NUCLEOTIDE SEQUENCE</scope>
    <source>
        <strain evidence="5">92-2</strain>
    </source>
</reference>
<comment type="function">
    <text evidence="4">Acts as an anti-CsrA protein, binds CsrA and prevents it from repressing translation of its target genes, one of which is flagellin. Binds to flagellin and participates in the assembly of the flagellum.</text>
</comment>
<name>A0A212JIN6_9BACT</name>
<dbReference type="SUPFAM" id="SSF141457">
    <property type="entry name" value="BH3618-like"/>
    <property type="match status" value="1"/>
</dbReference>
<comment type="subunit">
    <text evidence="4">Interacts with translational regulator CsrA and flagellin(s).</text>
</comment>
<evidence type="ECO:0000256" key="4">
    <source>
        <dbReference type="HAMAP-Rule" id="MF_01185"/>
    </source>
</evidence>
<dbReference type="AlphaFoldDB" id="A0A212JIN6"/>
<dbReference type="GO" id="GO:0006417">
    <property type="term" value="P:regulation of translation"/>
    <property type="evidence" value="ECO:0007669"/>
    <property type="project" value="UniProtKB-KW"/>
</dbReference>
<gene>
    <name evidence="4 5" type="primary">fliW</name>
    <name evidence="5" type="ORF">KM92DES2_11192</name>
</gene>
<evidence type="ECO:0000256" key="2">
    <source>
        <dbReference type="ARBA" id="ARBA00022795"/>
    </source>
</evidence>
<dbReference type="RefSeq" id="WP_192112264.1">
    <property type="nucleotide sequence ID" value="NZ_CABUEN010000001.1"/>
</dbReference>
<dbReference type="EMBL" id="FLUP01000001">
    <property type="protein sequence ID" value="SBV99319.1"/>
    <property type="molecule type" value="Genomic_DNA"/>
</dbReference>